<dbReference type="HAMAP" id="MF_00457">
    <property type="entry name" value="UPF0173"/>
    <property type="match status" value="1"/>
</dbReference>
<dbReference type="InterPro" id="IPR022877">
    <property type="entry name" value="UPF0173"/>
</dbReference>
<dbReference type="SUPFAM" id="SSF56281">
    <property type="entry name" value="Metallo-hydrolase/oxidoreductase"/>
    <property type="match status" value="1"/>
</dbReference>
<dbReference type="RefSeq" id="WP_092963070.1">
    <property type="nucleotide sequence ID" value="NZ_FOSQ01000018.1"/>
</dbReference>
<keyword evidence="5" id="KW-1185">Reference proteome</keyword>
<evidence type="ECO:0000313" key="4">
    <source>
        <dbReference type="EMBL" id="SFL08447.1"/>
    </source>
</evidence>
<comment type="similarity">
    <text evidence="2">Belongs to the UPF0173 family.</text>
</comment>
<dbReference type="OrthoDB" id="9805728at2"/>
<feature type="domain" description="Metallo-beta-lactamase" evidence="3">
    <location>
        <begin position="7"/>
        <end position="200"/>
    </location>
</feature>
<dbReference type="InterPro" id="IPR050114">
    <property type="entry name" value="UPF0173_UPF0282_UlaG_hydrolase"/>
</dbReference>
<accession>A0A1I4EV86</accession>
<organism evidence="4 5">
    <name type="scientific">Falsiroseomonas stagni DSM 19981</name>
    <dbReference type="NCBI Taxonomy" id="1123062"/>
    <lineage>
        <taxon>Bacteria</taxon>
        <taxon>Pseudomonadati</taxon>
        <taxon>Pseudomonadota</taxon>
        <taxon>Alphaproteobacteria</taxon>
        <taxon>Acetobacterales</taxon>
        <taxon>Roseomonadaceae</taxon>
        <taxon>Falsiroseomonas</taxon>
    </lineage>
</organism>
<evidence type="ECO:0000313" key="5">
    <source>
        <dbReference type="Proteomes" id="UP000199473"/>
    </source>
</evidence>
<dbReference type="PANTHER" id="PTHR43546:SF3">
    <property type="entry name" value="UPF0173 METAL-DEPENDENT HYDROLASE MJ1163"/>
    <property type="match status" value="1"/>
</dbReference>
<dbReference type="STRING" id="1123062.SAMN02745775_11861"/>
<gene>
    <name evidence="4" type="ORF">SAMN02745775_11861</name>
</gene>
<proteinExistence type="inferred from homology"/>
<dbReference type="InterPro" id="IPR001279">
    <property type="entry name" value="Metallo-B-lactamas"/>
</dbReference>
<sequence>MKVTWFGHSAYRLEFGNAVVMIDPFLTGNPVFKGDPVAAAAGATHVLITHGHSDHVGDALAIHERTGAKIVANFEICMFLARKGLKAMDPMNTGGTTDQGEFTTTMTIAFHSSAVMDENGITQDLGLPGGLVVTPKIAGEPTIYHMGDTDVFSDMALIDELHKPSVAFVPVGDRFTMDGKRGALAVNRFLPSVTTAIPCHFGTFGMLAATPDAFVSAMAGAKAKVLVPEIGVPFTV</sequence>
<dbReference type="Proteomes" id="UP000199473">
    <property type="component" value="Unassembled WGS sequence"/>
</dbReference>
<dbReference type="EMBL" id="FOSQ01000018">
    <property type="protein sequence ID" value="SFL08447.1"/>
    <property type="molecule type" value="Genomic_DNA"/>
</dbReference>
<reference evidence="4 5" key="1">
    <citation type="submission" date="2016-10" db="EMBL/GenBank/DDBJ databases">
        <authorList>
            <person name="de Groot N.N."/>
        </authorList>
    </citation>
    <scope>NUCLEOTIDE SEQUENCE [LARGE SCALE GENOMIC DNA]</scope>
    <source>
        <strain evidence="4 5">DSM 19981</strain>
    </source>
</reference>
<protein>
    <recommendedName>
        <fullName evidence="2">UPF0173 metal-dependent hydrolase SAMN02745775_11861</fullName>
    </recommendedName>
</protein>
<dbReference type="PANTHER" id="PTHR43546">
    <property type="entry name" value="UPF0173 METAL-DEPENDENT HYDROLASE MJ1163-RELATED"/>
    <property type="match status" value="1"/>
</dbReference>
<evidence type="ECO:0000259" key="3">
    <source>
        <dbReference type="SMART" id="SM00849"/>
    </source>
</evidence>
<name>A0A1I4EV86_9PROT</name>
<evidence type="ECO:0000256" key="2">
    <source>
        <dbReference type="HAMAP-Rule" id="MF_00457"/>
    </source>
</evidence>
<keyword evidence="1 2" id="KW-0378">Hydrolase</keyword>
<dbReference type="InterPro" id="IPR036866">
    <property type="entry name" value="RibonucZ/Hydroxyglut_hydro"/>
</dbReference>
<dbReference type="Pfam" id="PF12706">
    <property type="entry name" value="Lactamase_B_2"/>
    <property type="match status" value="1"/>
</dbReference>
<dbReference type="SMART" id="SM00849">
    <property type="entry name" value="Lactamase_B"/>
    <property type="match status" value="1"/>
</dbReference>
<dbReference type="GO" id="GO:0016787">
    <property type="term" value="F:hydrolase activity"/>
    <property type="evidence" value="ECO:0007669"/>
    <property type="project" value="UniProtKB-UniRule"/>
</dbReference>
<dbReference type="Gene3D" id="3.60.15.10">
    <property type="entry name" value="Ribonuclease Z/Hydroxyacylglutathione hydrolase-like"/>
    <property type="match status" value="1"/>
</dbReference>
<dbReference type="NCBIfam" id="NF001911">
    <property type="entry name" value="PRK00685.1"/>
    <property type="match status" value="1"/>
</dbReference>
<evidence type="ECO:0000256" key="1">
    <source>
        <dbReference type="ARBA" id="ARBA00022801"/>
    </source>
</evidence>
<dbReference type="AlphaFoldDB" id="A0A1I4EV86"/>